<dbReference type="InParanoid" id="A0A3Q3G0A3"/>
<proteinExistence type="predicted"/>
<reference evidence="3" key="1">
    <citation type="submission" date="2025-08" db="UniProtKB">
        <authorList>
            <consortium name="Ensembl"/>
        </authorList>
    </citation>
    <scope>IDENTIFICATION</scope>
</reference>
<dbReference type="AlphaFoldDB" id="A0A3Q3G0A3"/>
<reference evidence="3" key="2">
    <citation type="submission" date="2025-09" db="UniProtKB">
        <authorList>
            <consortium name="Ensembl"/>
        </authorList>
    </citation>
    <scope>IDENTIFICATION</scope>
</reference>
<dbReference type="InterPro" id="IPR051261">
    <property type="entry name" value="NLR"/>
</dbReference>
<dbReference type="SMART" id="SM00368">
    <property type="entry name" value="LRR_RI"/>
    <property type="match status" value="7"/>
</dbReference>
<dbReference type="InterPro" id="IPR032675">
    <property type="entry name" value="LRR_dom_sf"/>
</dbReference>
<dbReference type="Ensembl" id="ENSLBET00000025776.1">
    <property type="protein sequence ID" value="ENSLBEP00000024513.1"/>
    <property type="gene ID" value="ENSLBEG00000018763.1"/>
</dbReference>
<dbReference type="GeneTree" id="ENSGT01150000286911"/>
<keyword evidence="1" id="KW-0433">Leucine-rich repeat</keyword>
<dbReference type="Proteomes" id="UP000261660">
    <property type="component" value="Unplaced"/>
</dbReference>
<protein>
    <recommendedName>
        <fullName evidence="5">Reverse transcriptase domain-containing protein</fullName>
    </recommendedName>
</protein>
<dbReference type="SUPFAM" id="SSF52047">
    <property type="entry name" value="RNI-like"/>
    <property type="match status" value="1"/>
</dbReference>
<evidence type="ECO:0000313" key="3">
    <source>
        <dbReference type="Ensembl" id="ENSLBEP00000024513.1"/>
    </source>
</evidence>
<evidence type="ECO:0000313" key="4">
    <source>
        <dbReference type="Proteomes" id="UP000261660"/>
    </source>
</evidence>
<dbReference type="PROSITE" id="PS51450">
    <property type="entry name" value="LRR"/>
    <property type="match status" value="2"/>
</dbReference>
<sequence>MWQGIQVITDYKATPPPCDNNINFLNDLNNYFARFEALNITPARKSIPHSDEQPISLDAADVRRTLRRVNTRKAAGPDDIPGRVLKECADQLAGVLTDIFNTSLIQAVVPSCLKTATIIPVPKKSTISSLNDYRPVALTPIMMKCFERLGKDHIVSRLPPTFDPYQFAYRPNRSTEDAISSALHLGLQHLEEKETCADVVSGLHLSWCSLSEISCSSLASALKSNPSHLRELNLSLNNLQDSGVKLLSHFLQSPNCRLETLRSVLFFSVCVLHLILSWCRLSEISCSSLASALKSNPSHLRELDLSDNKLQDSEVKLLSHFLQSPNCRLETLRSLYECLDDISCSSLASALKSNPSHLRELDLSKNKLQDSGVKLLSDFLQSPNCRLETLRSVLFFSVCVLHLILSEISYSSLASALKSNPSHLRELDLSHNNLQDSGVKLLCDFLQSPNCRLETLRSVLFFSVCVLHHMCLIIS</sequence>
<organism evidence="3 4">
    <name type="scientific">Labrus bergylta</name>
    <name type="common">ballan wrasse</name>
    <dbReference type="NCBI Taxonomy" id="56723"/>
    <lineage>
        <taxon>Eukaryota</taxon>
        <taxon>Metazoa</taxon>
        <taxon>Chordata</taxon>
        <taxon>Craniata</taxon>
        <taxon>Vertebrata</taxon>
        <taxon>Euteleostomi</taxon>
        <taxon>Actinopterygii</taxon>
        <taxon>Neopterygii</taxon>
        <taxon>Teleostei</taxon>
        <taxon>Neoteleostei</taxon>
        <taxon>Acanthomorphata</taxon>
        <taxon>Eupercaria</taxon>
        <taxon>Labriformes</taxon>
        <taxon>Labridae</taxon>
        <taxon>Labrus</taxon>
    </lineage>
</organism>
<dbReference type="InterPro" id="IPR001611">
    <property type="entry name" value="Leu-rich_rpt"/>
</dbReference>
<keyword evidence="4" id="KW-1185">Reference proteome</keyword>
<dbReference type="Pfam" id="PF13516">
    <property type="entry name" value="LRR_6"/>
    <property type="match status" value="4"/>
</dbReference>
<keyword evidence="2" id="KW-0677">Repeat</keyword>
<evidence type="ECO:0000256" key="1">
    <source>
        <dbReference type="ARBA" id="ARBA00022614"/>
    </source>
</evidence>
<dbReference type="PANTHER" id="PTHR24106">
    <property type="entry name" value="NACHT, LRR AND CARD DOMAINS-CONTAINING"/>
    <property type="match status" value="1"/>
</dbReference>
<evidence type="ECO:0008006" key="5">
    <source>
        <dbReference type="Google" id="ProtNLM"/>
    </source>
</evidence>
<dbReference type="Gene3D" id="3.80.10.10">
    <property type="entry name" value="Ribonuclease Inhibitor"/>
    <property type="match status" value="3"/>
</dbReference>
<evidence type="ECO:0000256" key="2">
    <source>
        <dbReference type="ARBA" id="ARBA00022737"/>
    </source>
</evidence>
<name>A0A3Q3G0A3_9LABR</name>
<accession>A0A3Q3G0A3</accession>